<evidence type="ECO:0000313" key="1">
    <source>
        <dbReference type="EMBL" id="KIL35439.1"/>
    </source>
</evidence>
<keyword evidence="2" id="KW-1185">Reference proteome</keyword>
<evidence type="ECO:0000313" key="2">
    <source>
        <dbReference type="Proteomes" id="UP000054526"/>
    </source>
</evidence>
<reference evidence="1 2" key="1">
    <citation type="submission" date="2014-12" db="EMBL/GenBank/DDBJ databases">
        <title>Draft genome sequence of Cohnella kolymensis strain B-2846.</title>
        <authorList>
            <person name="Karlyshev A.V."/>
            <person name="Kudryashova E.B."/>
        </authorList>
    </citation>
    <scope>NUCLEOTIDE SEQUENCE [LARGE SCALE GENOMIC DNA]</scope>
    <source>
        <strain evidence="1 2">VKM B-2846</strain>
    </source>
</reference>
<dbReference type="EMBL" id="JXAL01000022">
    <property type="protein sequence ID" value="KIL35439.1"/>
    <property type="molecule type" value="Genomic_DNA"/>
</dbReference>
<organism evidence="1 2">
    <name type="scientific">Cohnella kolymensis</name>
    <dbReference type="NCBI Taxonomy" id="1590652"/>
    <lineage>
        <taxon>Bacteria</taxon>
        <taxon>Bacillati</taxon>
        <taxon>Bacillota</taxon>
        <taxon>Bacilli</taxon>
        <taxon>Bacillales</taxon>
        <taxon>Paenibacillaceae</taxon>
        <taxon>Cohnella</taxon>
    </lineage>
</organism>
<dbReference type="Proteomes" id="UP000054526">
    <property type="component" value="Unassembled WGS sequence"/>
</dbReference>
<protein>
    <submittedName>
        <fullName evidence="1">Uncharacterized protein</fullName>
    </submittedName>
</protein>
<proteinExistence type="predicted"/>
<sequence>MAVLDLWVYEKPISIRKLWFGNRNSAIADVLAITANVGRIPLTFMKNVHTISIKEEGRELIWKNYIIFAEVA</sequence>
<accession>A0ABR5A320</accession>
<comment type="caution">
    <text evidence="1">The sequence shown here is derived from an EMBL/GenBank/DDBJ whole genome shotgun (WGS) entry which is preliminary data.</text>
</comment>
<name>A0ABR5A320_9BACL</name>
<gene>
    <name evidence="1" type="ORF">SD71_14210</name>
</gene>